<evidence type="ECO:0000256" key="2">
    <source>
        <dbReference type="ARBA" id="ARBA00023315"/>
    </source>
</evidence>
<dbReference type="KEGG" id="cmp:Cha6605_4957"/>
<dbReference type="InterPro" id="IPR016036">
    <property type="entry name" value="Malonyl_transacylase_ACP-bd"/>
</dbReference>
<evidence type="ECO:0000256" key="4">
    <source>
        <dbReference type="PIRNR" id="PIRNR000446"/>
    </source>
</evidence>
<dbReference type="RefSeq" id="WP_015161954.1">
    <property type="nucleotide sequence ID" value="NC_019697.1"/>
</dbReference>
<sequence length="297" mass="31783">MKTAWVFPGQGSQVLGMGVDLIELDAAKKTYDRATEILGWSVVDICQNDEEKLANTRYTQPCLYVIESILVDALKQRGLSPDAVAGHSLGEYVALYAAGVLDFETGLELVKRRAELMDLASEGGMTALIGFDRDKLELAIADSEGVVIANDNSTAQVVISGTSEGIAAVLSKIKVKRAIPLNVSGAFHSPLMATAATEFGKLLAPIEFREAQIPVLSNVAPTPTTKGSELKAQLDRQITGSVRWREISLQLAALGIERSIEVGPGKVLNGLIKRTCEGISTVQMGTRSDLESMLPNL</sequence>
<dbReference type="AlphaFoldDB" id="K9UM35"/>
<gene>
    <name evidence="7" type="ORF">Cha6605_4957</name>
</gene>
<evidence type="ECO:0000256" key="5">
    <source>
        <dbReference type="PIRSR" id="PIRSR000446-1"/>
    </source>
</evidence>
<dbReference type="PATRIC" id="fig|1173020.3.peg.5678"/>
<evidence type="ECO:0000259" key="6">
    <source>
        <dbReference type="SMART" id="SM00827"/>
    </source>
</evidence>
<feature type="active site" evidence="5">
    <location>
        <position position="88"/>
    </location>
</feature>
<dbReference type="InterPro" id="IPR024925">
    <property type="entry name" value="Malonyl_CoA-ACP_transAc"/>
</dbReference>
<feature type="domain" description="Malonyl-CoA:ACP transacylase (MAT)" evidence="6">
    <location>
        <begin position="6"/>
        <end position="286"/>
    </location>
</feature>
<reference evidence="7 8" key="1">
    <citation type="submission" date="2012-05" db="EMBL/GenBank/DDBJ databases">
        <title>Finished chromosome of genome of Chamaesiphon sp. PCC 6605.</title>
        <authorList>
            <consortium name="US DOE Joint Genome Institute"/>
            <person name="Gugger M."/>
            <person name="Coursin T."/>
            <person name="Rippka R."/>
            <person name="Tandeau De Marsac N."/>
            <person name="Huntemann M."/>
            <person name="Wei C.-L."/>
            <person name="Han J."/>
            <person name="Detter J.C."/>
            <person name="Han C."/>
            <person name="Tapia R."/>
            <person name="Chen A."/>
            <person name="Kyrpides N."/>
            <person name="Mavromatis K."/>
            <person name="Markowitz V."/>
            <person name="Szeto E."/>
            <person name="Ivanova N."/>
            <person name="Pagani I."/>
            <person name="Pati A."/>
            <person name="Goodwin L."/>
            <person name="Nordberg H.P."/>
            <person name="Cantor M.N."/>
            <person name="Hua S.X."/>
            <person name="Woyke T."/>
            <person name="Kerfeld C.A."/>
        </authorList>
    </citation>
    <scope>NUCLEOTIDE SEQUENCE [LARGE SCALE GENOMIC DNA]</scope>
    <source>
        <strain evidence="8">ATCC 27169 / PCC 6605</strain>
    </source>
</reference>
<dbReference type="InterPro" id="IPR050858">
    <property type="entry name" value="Mal-CoA-ACP_Trans/PKS_FabD"/>
</dbReference>
<name>K9UM35_CHAP6</name>
<protein>
    <recommendedName>
        <fullName evidence="4">Malonyl CoA-acyl carrier protein transacylase</fullName>
        <ecNumber evidence="4">2.3.1.39</ecNumber>
    </recommendedName>
</protein>
<organism evidence="7 8">
    <name type="scientific">Chamaesiphon minutus (strain ATCC 27169 / PCC 6605)</name>
    <dbReference type="NCBI Taxonomy" id="1173020"/>
    <lineage>
        <taxon>Bacteria</taxon>
        <taxon>Bacillati</taxon>
        <taxon>Cyanobacteriota</taxon>
        <taxon>Cyanophyceae</taxon>
        <taxon>Gomontiellales</taxon>
        <taxon>Chamaesiphonaceae</taxon>
        <taxon>Chamaesiphon</taxon>
    </lineage>
</organism>
<dbReference type="OrthoDB" id="9805460at2"/>
<dbReference type="STRING" id="1173020.Cha6605_4957"/>
<dbReference type="Pfam" id="PF00698">
    <property type="entry name" value="Acyl_transf_1"/>
    <property type="match status" value="1"/>
</dbReference>
<accession>K9UM35</accession>
<dbReference type="EC" id="2.3.1.39" evidence="4"/>
<dbReference type="Gene3D" id="3.40.366.10">
    <property type="entry name" value="Malonyl-Coenzyme A Acyl Carrier Protein, domain 2"/>
    <property type="match status" value="1"/>
</dbReference>
<dbReference type="EMBL" id="CP003600">
    <property type="protein sequence ID" value="AFY95865.1"/>
    <property type="molecule type" value="Genomic_DNA"/>
</dbReference>
<dbReference type="HOGENOM" id="CLU_030558_1_3_3"/>
<dbReference type="InterPro" id="IPR004410">
    <property type="entry name" value="Malonyl_CoA-ACP_transAc_FabD"/>
</dbReference>
<dbReference type="SUPFAM" id="SSF52151">
    <property type="entry name" value="FabD/lysophospholipase-like"/>
    <property type="match status" value="1"/>
</dbReference>
<evidence type="ECO:0000256" key="3">
    <source>
        <dbReference type="ARBA" id="ARBA00048462"/>
    </source>
</evidence>
<proteinExistence type="inferred from homology"/>
<dbReference type="PANTHER" id="PTHR42681">
    <property type="entry name" value="MALONYL-COA-ACYL CARRIER PROTEIN TRANSACYLASE, MITOCHONDRIAL"/>
    <property type="match status" value="1"/>
</dbReference>
<dbReference type="SUPFAM" id="SSF55048">
    <property type="entry name" value="Probable ACP-binding domain of malonyl-CoA ACP transacylase"/>
    <property type="match status" value="1"/>
</dbReference>
<dbReference type="Proteomes" id="UP000010366">
    <property type="component" value="Chromosome"/>
</dbReference>
<keyword evidence="8" id="KW-1185">Reference proteome</keyword>
<dbReference type="InterPro" id="IPR014043">
    <property type="entry name" value="Acyl_transferase_dom"/>
</dbReference>
<comment type="similarity">
    <text evidence="4">Belongs to the fabD family.</text>
</comment>
<dbReference type="GO" id="GO:0004314">
    <property type="term" value="F:[acyl-carrier-protein] S-malonyltransferase activity"/>
    <property type="evidence" value="ECO:0007669"/>
    <property type="project" value="UniProtKB-EC"/>
</dbReference>
<dbReference type="PANTHER" id="PTHR42681:SF1">
    <property type="entry name" value="MALONYL-COA-ACYL CARRIER PROTEIN TRANSACYLASE, MITOCHONDRIAL"/>
    <property type="match status" value="1"/>
</dbReference>
<comment type="catalytic activity">
    <reaction evidence="3 4">
        <text>holo-[ACP] + malonyl-CoA = malonyl-[ACP] + CoA</text>
        <dbReference type="Rhea" id="RHEA:41792"/>
        <dbReference type="Rhea" id="RHEA-COMP:9623"/>
        <dbReference type="Rhea" id="RHEA-COMP:9685"/>
        <dbReference type="ChEBI" id="CHEBI:57287"/>
        <dbReference type="ChEBI" id="CHEBI:57384"/>
        <dbReference type="ChEBI" id="CHEBI:64479"/>
        <dbReference type="ChEBI" id="CHEBI:78449"/>
        <dbReference type="EC" id="2.3.1.39"/>
    </reaction>
</comment>
<dbReference type="GO" id="GO:0006633">
    <property type="term" value="P:fatty acid biosynthetic process"/>
    <property type="evidence" value="ECO:0007669"/>
    <property type="project" value="TreeGrafter"/>
</dbReference>
<dbReference type="NCBIfam" id="TIGR00128">
    <property type="entry name" value="fabD"/>
    <property type="match status" value="1"/>
</dbReference>
<evidence type="ECO:0000256" key="1">
    <source>
        <dbReference type="ARBA" id="ARBA00022679"/>
    </source>
</evidence>
<dbReference type="Gene3D" id="3.30.70.250">
    <property type="entry name" value="Malonyl-CoA ACP transacylase, ACP-binding"/>
    <property type="match status" value="1"/>
</dbReference>
<dbReference type="PIRSF" id="PIRSF000446">
    <property type="entry name" value="Mct"/>
    <property type="match status" value="1"/>
</dbReference>
<evidence type="ECO:0000313" key="7">
    <source>
        <dbReference type="EMBL" id="AFY95865.1"/>
    </source>
</evidence>
<dbReference type="SMART" id="SM00827">
    <property type="entry name" value="PKS_AT"/>
    <property type="match status" value="1"/>
</dbReference>
<dbReference type="InterPro" id="IPR016035">
    <property type="entry name" value="Acyl_Trfase/lysoPLipase"/>
</dbReference>
<dbReference type="InterPro" id="IPR001227">
    <property type="entry name" value="Ac_transferase_dom_sf"/>
</dbReference>
<keyword evidence="2 4" id="KW-0012">Acyltransferase</keyword>
<dbReference type="eggNOG" id="COG0331">
    <property type="taxonomic scope" value="Bacteria"/>
</dbReference>
<dbReference type="GO" id="GO:0005829">
    <property type="term" value="C:cytosol"/>
    <property type="evidence" value="ECO:0007669"/>
    <property type="project" value="TreeGrafter"/>
</dbReference>
<keyword evidence="1 4" id="KW-0808">Transferase</keyword>
<feature type="active site" evidence="5">
    <location>
        <position position="188"/>
    </location>
</feature>
<evidence type="ECO:0000313" key="8">
    <source>
        <dbReference type="Proteomes" id="UP000010366"/>
    </source>
</evidence>